<gene>
    <name evidence="5" type="ORF">EV148_103304</name>
</gene>
<dbReference type="InterPro" id="IPR021720">
    <property type="entry name" value="Malectin_dom"/>
</dbReference>
<dbReference type="EMBL" id="SLWQ01000003">
    <property type="protein sequence ID" value="TCO41384.1"/>
    <property type="molecule type" value="Genomic_DNA"/>
</dbReference>
<dbReference type="Proteomes" id="UP000294862">
    <property type="component" value="Unassembled WGS sequence"/>
</dbReference>
<dbReference type="GO" id="GO:0006508">
    <property type="term" value="P:proteolysis"/>
    <property type="evidence" value="ECO:0007669"/>
    <property type="project" value="InterPro"/>
</dbReference>
<dbReference type="SUPFAM" id="SSF49785">
    <property type="entry name" value="Galactose-binding domain-like"/>
    <property type="match status" value="1"/>
</dbReference>
<organism evidence="5 6">
    <name type="scientific">Dokdonella fugitiva</name>
    <dbReference type="NCBI Taxonomy" id="328517"/>
    <lineage>
        <taxon>Bacteria</taxon>
        <taxon>Pseudomonadati</taxon>
        <taxon>Pseudomonadota</taxon>
        <taxon>Gammaproteobacteria</taxon>
        <taxon>Lysobacterales</taxon>
        <taxon>Rhodanobacteraceae</taxon>
        <taxon>Dokdonella</taxon>
    </lineage>
</organism>
<feature type="signal peptide" evidence="2">
    <location>
        <begin position="1"/>
        <end position="22"/>
    </location>
</feature>
<evidence type="ECO:0000256" key="2">
    <source>
        <dbReference type="SAM" id="SignalP"/>
    </source>
</evidence>
<accession>A0A4R2IAA1</accession>
<dbReference type="Gene3D" id="2.60.120.430">
    <property type="entry name" value="Galactose-binding lectin"/>
    <property type="match status" value="1"/>
</dbReference>
<dbReference type="AlphaFoldDB" id="A0A4R2IAA1"/>
<dbReference type="InterPro" id="IPR001375">
    <property type="entry name" value="Peptidase_S9_cat"/>
</dbReference>
<dbReference type="Gene3D" id="2.60.40.10">
    <property type="entry name" value="Immunoglobulins"/>
    <property type="match status" value="1"/>
</dbReference>
<protein>
    <submittedName>
        <fullName evidence="5">Prolyl oligopeptidase family protein</fullName>
    </submittedName>
</protein>
<dbReference type="Gene3D" id="3.40.50.1820">
    <property type="entry name" value="alpha/beta hydrolase"/>
    <property type="match status" value="1"/>
</dbReference>
<dbReference type="SUPFAM" id="SSF53474">
    <property type="entry name" value="alpha/beta-Hydrolases"/>
    <property type="match status" value="1"/>
</dbReference>
<dbReference type="Pfam" id="PF11721">
    <property type="entry name" value="Malectin"/>
    <property type="match status" value="1"/>
</dbReference>
<name>A0A4R2IAA1_9GAMM</name>
<dbReference type="InterPro" id="IPR050955">
    <property type="entry name" value="Plant_Biomass_Hydrol_Est"/>
</dbReference>
<reference evidence="5 6" key="1">
    <citation type="journal article" date="2015" name="Stand. Genomic Sci.">
        <title>Genomic Encyclopedia of Bacterial and Archaeal Type Strains, Phase III: the genomes of soil and plant-associated and newly described type strains.</title>
        <authorList>
            <person name="Whitman W.B."/>
            <person name="Woyke T."/>
            <person name="Klenk H.P."/>
            <person name="Zhou Y."/>
            <person name="Lilburn T.G."/>
            <person name="Beck B.J."/>
            <person name="De Vos P."/>
            <person name="Vandamme P."/>
            <person name="Eisen J.A."/>
            <person name="Garrity G."/>
            <person name="Hugenholtz P."/>
            <person name="Kyrpides N.C."/>
        </authorList>
    </citation>
    <scope>NUCLEOTIDE SEQUENCE [LARGE SCALE GENOMIC DNA]</scope>
    <source>
        <strain evidence="5 6">A3</strain>
    </source>
</reference>
<evidence type="ECO:0000259" key="4">
    <source>
        <dbReference type="Pfam" id="PF11721"/>
    </source>
</evidence>
<feature type="chain" id="PRO_5020437951" evidence="2">
    <location>
        <begin position="23"/>
        <end position="512"/>
    </location>
</feature>
<comment type="caution">
    <text evidence="5">The sequence shown here is derived from an EMBL/GenBank/DDBJ whole genome shotgun (WGS) entry which is preliminary data.</text>
</comment>
<evidence type="ECO:0000259" key="3">
    <source>
        <dbReference type="Pfam" id="PF00326"/>
    </source>
</evidence>
<dbReference type="GO" id="GO:0008236">
    <property type="term" value="F:serine-type peptidase activity"/>
    <property type="evidence" value="ECO:0007669"/>
    <property type="project" value="InterPro"/>
</dbReference>
<dbReference type="InterPro" id="IPR013783">
    <property type="entry name" value="Ig-like_fold"/>
</dbReference>
<dbReference type="InterPro" id="IPR008979">
    <property type="entry name" value="Galactose-bd-like_sf"/>
</dbReference>
<dbReference type="RefSeq" id="WP_131996407.1">
    <property type="nucleotide sequence ID" value="NZ_JACGXM010000004.1"/>
</dbReference>
<evidence type="ECO:0000256" key="1">
    <source>
        <dbReference type="ARBA" id="ARBA00022729"/>
    </source>
</evidence>
<sequence length="512" mass="52962">MSARTALLATLLALFAAGPAAATSPTDFLYGQATDGSNLPFRYFVPPGYDGAQAYPLILFLHGAGERGSDNEAQLRNNANGALKLLGDEQLALQPVFMIAPQCPTDGWWSGATLASAIGLVDQVAAAYHIDPDRVYVTGLSMGGMGTWSAITAQPTRFAAAVPMSGNGDTNAAVAVAGLPLWFFHAANDPTVGVEGSDNLVAALRNAGASTIYTRYDTGGHGIWSVAYAHPLLFPWLVSQMRGGSGSPLPPVLRITSPTAAAALSTEAPMIDLAGSADNDGEPIESVSWDRVGGAAGAATGTTAWSVDGIALAEGANLLRVTATTPSGHAAWGGHTTFNDALRVTRTGPPPQPGTVVAAINAGGDAWLAADGTPYVADSLYSGGSVQVSSHAVAGSDDDVLYNDWRYGNFAYHVPVFDGRYTVELQFADTYNNAPGQRIFDVAIEGTTVLDDFDIIASVGVDVATVRRFDVDVSDGMLDLVFTNGSAGSARVDAIRVIRAGDDAIFANGFEG</sequence>
<feature type="domain" description="Malectin" evidence="4">
    <location>
        <begin position="356"/>
        <end position="489"/>
    </location>
</feature>
<keyword evidence="1 2" id="KW-0732">Signal</keyword>
<evidence type="ECO:0000313" key="5">
    <source>
        <dbReference type="EMBL" id="TCO41384.1"/>
    </source>
</evidence>
<keyword evidence="6" id="KW-1185">Reference proteome</keyword>
<proteinExistence type="predicted"/>
<dbReference type="PANTHER" id="PTHR43037:SF1">
    <property type="entry name" value="BLL1128 PROTEIN"/>
    <property type="match status" value="1"/>
</dbReference>
<dbReference type="Pfam" id="PF00326">
    <property type="entry name" value="Peptidase_S9"/>
    <property type="match status" value="1"/>
</dbReference>
<dbReference type="InterPro" id="IPR029058">
    <property type="entry name" value="AB_hydrolase_fold"/>
</dbReference>
<dbReference type="OrthoDB" id="9764953at2"/>
<dbReference type="PANTHER" id="PTHR43037">
    <property type="entry name" value="UNNAMED PRODUCT-RELATED"/>
    <property type="match status" value="1"/>
</dbReference>
<evidence type="ECO:0000313" key="6">
    <source>
        <dbReference type="Proteomes" id="UP000294862"/>
    </source>
</evidence>
<feature type="domain" description="Peptidase S9 prolyl oligopeptidase catalytic" evidence="3">
    <location>
        <begin position="113"/>
        <end position="170"/>
    </location>
</feature>